<dbReference type="EMBL" id="CP140154">
    <property type="protein sequence ID" value="WQG87838.1"/>
    <property type="molecule type" value="Genomic_DNA"/>
</dbReference>
<protein>
    <recommendedName>
        <fullName evidence="5">Tetratricopeptide repeat-containing protein</fullName>
    </recommendedName>
</protein>
<dbReference type="STRING" id="1004.SAMN05661012_05819"/>
<evidence type="ECO:0000313" key="4">
    <source>
        <dbReference type="Proteomes" id="UP001326715"/>
    </source>
</evidence>
<dbReference type="InterPro" id="IPR011990">
    <property type="entry name" value="TPR-like_helical_dom_sf"/>
</dbReference>
<keyword evidence="4" id="KW-1185">Reference proteome</keyword>
<dbReference type="RefSeq" id="WP_072365178.1">
    <property type="nucleotide sequence ID" value="NZ_CP139972.1"/>
</dbReference>
<dbReference type="AlphaFoldDB" id="A0A1K1SND9"/>
<dbReference type="Gene3D" id="1.25.40.10">
    <property type="entry name" value="Tetratricopeptide repeat domain"/>
    <property type="match status" value="2"/>
</dbReference>
<reference evidence="2 4" key="2">
    <citation type="submission" date="2023-11" db="EMBL/GenBank/DDBJ databases">
        <title>MicrobeMod: A computational toolkit for identifying prokaryotic methylation and restriction-modification with nanopore sequencing.</title>
        <authorList>
            <person name="Crits-Christoph A."/>
            <person name="Kang S.C."/>
            <person name="Lee H."/>
            <person name="Ostrov N."/>
        </authorList>
    </citation>
    <scope>NUCLEOTIDE SEQUENCE [LARGE SCALE GENOMIC DNA]</scope>
    <source>
        <strain evidence="2 4">ATCC 23090</strain>
    </source>
</reference>
<sequence length="506" mass="57361">MLNEFSNKDRRVLPSFRSIKKTILLGETESLSINNRTFNKSNIAHYITDFNKYRTLSFAGDLISAAVVNNISNDPNVINAAEYILSKPNESTSAQIKTAGSILNIKSNGVRNEINGILEFIESNNQSVIHEKIKQLKSLTKQIFGNAFVYVELARLYSIIAQNDKALKSILIAKSLSPNNRYVLRSFARLNTHFNDIDTAHTALKKSNLISHDPWIIASEIAISSIKGKTSAHIKRGIEILNSKKYNSFSISELASSIGTIELIQGNRKKSKSHFNQALINPNENSLAQVEWANTRDKLFDSFNINDYNVKSNYEALAFDQLNKNEFRNALKNAEAWFLEMPFAKRPISLGHYISSIYLEDYESSINFCLAGLIGNPNNAMTINNISYSYAMLGDTDRAFEYLRKVEINNVQEIETKVCLIATHGLSLFRSGLYEEGRQKYSEAIAEAQKNKLESYTKLAIVHLINEEIRIKPESFSEYYEALQKIKDPSQGINLLIERIIDRNKR</sequence>
<organism evidence="1 3">
    <name type="scientific">Chitinophaga sancti</name>
    <dbReference type="NCBI Taxonomy" id="1004"/>
    <lineage>
        <taxon>Bacteria</taxon>
        <taxon>Pseudomonadati</taxon>
        <taxon>Bacteroidota</taxon>
        <taxon>Chitinophagia</taxon>
        <taxon>Chitinophagales</taxon>
        <taxon>Chitinophagaceae</taxon>
        <taxon>Chitinophaga</taxon>
    </lineage>
</organism>
<evidence type="ECO:0000313" key="2">
    <source>
        <dbReference type="EMBL" id="WQG87838.1"/>
    </source>
</evidence>
<evidence type="ECO:0000313" key="3">
    <source>
        <dbReference type="Proteomes" id="UP000183788"/>
    </source>
</evidence>
<accession>A0A1K1SND9</accession>
<gene>
    <name evidence="1" type="ORF">SAMN05661012_05819</name>
    <name evidence="2" type="ORF">SR876_23200</name>
</gene>
<name>A0A1K1SND9_9BACT</name>
<dbReference type="EMBL" id="FPIZ01000027">
    <property type="protein sequence ID" value="SFW85920.1"/>
    <property type="molecule type" value="Genomic_DNA"/>
</dbReference>
<evidence type="ECO:0008006" key="5">
    <source>
        <dbReference type="Google" id="ProtNLM"/>
    </source>
</evidence>
<dbReference type="Proteomes" id="UP001326715">
    <property type="component" value="Chromosome"/>
</dbReference>
<reference evidence="1 3" key="1">
    <citation type="submission" date="2016-11" db="EMBL/GenBank/DDBJ databases">
        <authorList>
            <person name="Jaros S."/>
            <person name="Januszkiewicz K."/>
            <person name="Wedrychowicz H."/>
        </authorList>
    </citation>
    <scope>NUCLEOTIDE SEQUENCE [LARGE SCALE GENOMIC DNA]</scope>
    <source>
        <strain evidence="1 3">DSM 784</strain>
    </source>
</reference>
<proteinExistence type="predicted"/>
<evidence type="ECO:0000313" key="1">
    <source>
        <dbReference type="EMBL" id="SFW85920.1"/>
    </source>
</evidence>
<dbReference type="OrthoDB" id="8416895at2"/>
<dbReference type="Proteomes" id="UP000183788">
    <property type="component" value="Unassembled WGS sequence"/>
</dbReference>
<dbReference type="SUPFAM" id="SSF48452">
    <property type="entry name" value="TPR-like"/>
    <property type="match status" value="1"/>
</dbReference>